<evidence type="ECO:0000313" key="1">
    <source>
        <dbReference type="EMBL" id="KKN77526.1"/>
    </source>
</evidence>
<proteinExistence type="predicted"/>
<accession>A0A0F9VVQ1</accession>
<name>A0A0F9VVQ1_9ZZZZ</name>
<dbReference type="InterPro" id="IPR032066">
    <property type="entry name" value="GP3_package"/>
</dbReference>
<protein>
    <submittedName>
        <fullName evidence="1">Uncharacterized protein</fullName>
    </submittedName>
</protein>
<dbReference type="AlphaFoldDB" id="A0A0F9VVQ1"/>
<reference evidence="1" key="1">
    <citation type="journal article" date="2015" name="Nature">
        <title>Complex archaea that bridge the gap between prokaryotes and eukaryotes.</title>
        <authorList>
            <person name="Spang A."/>
            <person name="Saw J.H."/>
            <person name="Jorgensen S.L."/>
            <person name="Zaremba-Niedzwiedzka K."/>
            <person name="Martijn J."/>
            <person name="Lind A.E."/>
            <person name="van Eijk R."/>
            <person name="Schleper C."/>
            <person name="Guy L."/>
            <person name="Ettema T.J."/>
        </authorList>
    </citation>
    <scope>NUCLEOTIDE SEQUENCE</scope>
</reference>
<dbReference type="EMBL" id="LAZR01000277">
    <property type="protein sequence ID" value="KKN77526.1"/>
    <property type="molecule type" value="Genomic_DNA"/>
</dbReference>
<gene>
    <name evidence="1" type="ORF">LCGC14_0359410</name>
</gene>
<comment type="caution">
    <text evidence="1">The sequence shown here is derived from an EMBL/GenBank/DDBJ whole genome shotgun (WGS) entry which is preliminary data.</text>
</comment>
<dbReference type="Gene3D" id="1.10.132.80">
    <property type="match status" value="1"/>
</dbReference>
<organism evidence="1">
    <name type="scientific">marine sediment metagenome</name>
    <dbReference type="NCBI Taxonomy" id="412755"/>
    <lineage>
        <taxon>unclassified sequences</taxon>
        <taxon>metagenomes</taxon>
        <taxon>ecological metagenomes</taxon>
    </lineage>
</organism>
<sequence>MEQIRKHIKNKAKLLPGLNRPEQDAIAISDIDFAKPWKILGRPRLYNSPAEMQQIITAYFNYCEENQTFPMITGLCLYLDMDRNRLLDYESNKHTSEDSGPYTGIIKKAKMYIHHCLEHRLYSVPNFAPYIFSLKANYKWSDQPDQGDNIPAGIGNLTFIKVENMQVVGAPPGQITIEKKE</sequence>
<dbReference type="Pfam" id="PF16677">
    <property type="entry name" value="GP3_package"/>
    <property type="match status" value="1"/>
</dbReference>